<proteinExistence type="inferred from homology"/>
<feature type="binding site" evidence="11">
    <location>
        <position position="122"/>
    </location>
    <ligand>
        <name>ATP</name>
        <dbReference type="ChEBI" id="CHEBI:30616"/>
    </ligand>
</feature>
<evidence type="ECO:0000256" key="4">
    <source>
        <dbReference type="ARBA" id="ARBA00022679"/>
    </source>
</evidence>
<feature type="binding site" evidence="11">
    <location>
        <position position="46"/>
    </location>
    <ligand>
        <name>substrate</name>
    </ligand>
</feature>
<organism evidence="12 13">
    <name type="scientific">Pseudodesulfovibrio aespoeensis (strain ATCC 700646 / DSM 10631 / Aspo-2)</name>
    <name type="common">Desulfovibrio aespoeensis</name>
    <dbReference type="NCBI Taxonomy" id="643562"/>
    <lineage>
        <taxon>Bacteria</taxon>
        <taxon>Pseudomonadati</taxon>
        <taxon>Thermodesulfobacteriota</taxon>
        <taxon>Desulfovibrionia</taxon>
        <taxon>Desulfovibrionales</taxon>
        <taxon>Desulfovibrionaceae</taxon>
    </lineage>
</organism>
<keyword evidence="6 11" id="KW-0547">Nucleotide-binding</keyword>
<keyword evidence="8 11" id="KW-0067">ATP-binding</keyword>
<evidence type="ECO:0000256" key="8">
    <source>
        <dbReference type="ARBA" id="ARBA00022840"/>
    </source>
</evidence>
<evidence type="ECO:0000313" key="13">
    <source>
        <dbReference type="Proteomes" id="UP000002191"/>
    </source>
</evidence>
<comment type="cofactor">
    <cofactor evidence="2 11">
        <name>Mg(2+)</name>
        <dbReference type="ChEBI" id="CHEBI:18420"/>
    </cofactor>
</comment>
<comment type="similarity">
    <text evidence="11">Belongs to the Thz kinase family.</text>
</comment>
<evidence type="ECO:0000256" key="2">
    <source>
        <dbReference type="ARBA" id="ARBA00001946"/>
    </source>
</evidence>
<evidence type="ECO:0000256" key="1">
    <source>
        <dbReference type="ARBA" id="ARBA00001771"/>
    </source>
</evidence>
<dbReference type="HOGENOM" id="CLU_019943_0_1_7"/>
<name>E6VS78_PSEA9</name>
<dbReference type="GO" id="GO:0009228">
    <property type="term" value="P:thiamine biosynthetic process"/>
    <property type="evidence" value="ECO:0007669"/>
    <property type="project" value="UniProtKB-KW"/>
</dbReference>
<gene>
    <name evidence="11" type="primary">thiM</name>
    <name evidence="12" type="ordered locus">Daes_2117</name>
</gene>
<evidence type="ECO:0000256" key="5">
    <source>
        <dbReference type="ARBA" id="ARBA00022723"/>
    </source>
</evidence>
<sequence>MANVDTFLHDLGLIRANGPLVLNITNVVVANSTANALLALGASPLMSHAEEEVADLVAISNALVINIGTLNQPDIRAMAAAWAAAEAKGIPVVFDPVGAGASGLRTATSLSLLGDHRPAIIRGNGSEILTLAGESGGAKGADSTRSTDAALSGAQALARAHGCVVCVSGESDVVTDGGRSCRVLGGHRLMPRVTGLGCTATALCAAFAAVNPDPFEAAVHGMGAMAVAGAMAGVKATGPGTMQLHFLDSLYLLDAVDVRRLLRVAEL</sequence>
<feature type="binding site" evidence="11">
    <location>
        <position position="195"/>
    </location>
    <ligand>
        <name>substrate</name>
    </ligand>
</feature>
<keyword evidence="10 11" id="KW-0784">Thiamine biosynthesis</keyword>
<dbReference type="STRING" id="643562.Daes_2117"/>
<dbReference type="Proteomes" id="UP000002191">
    <property type="component" value="Chromosome"/>
</dbReference>
<dbReference type="EMBL" id="CP002431">
    <property type="protein sequence ID" value="ADU63123.1"/>
    <property type="molecule type" value="Genomic_DNA"/>
</dbReference>
<evidence type="ECO:0000313" key="12">
    <source>
        <dbReference type="EMBL" id="ADU63123.1"/>
    </source>
</evidence>
<dbReference type="InterPro" id="IPR029056">
    <property type="entry name" value="Ribokinase-like"/>
</dbReference>
<protein>
    <recommendedName>
        <fullName evidence="11">Hydroxyethylthiazole kinase</fullName>
        <ecNumber evidence="11">2.7.1.50</ecNumber>
    </recommendedName>
    <alternativeName>
        <fullName evidence="11">4-methyl-5-beta-hydroxyethylthiazole kinase</fullName>
        <shortName evidence="11">TH kinase</shortName>
        <shortName evidence="11">Thz kinase</shortName>
    </alternativeName>
</protein>
<accession>E6VS78</accession>
<evidence type="ECO:0000256" key="10">
    <source>
        <dbReference type="ARBA" id="ARBA00022977"/>
    </source>
</evidence>
<dbReference type="AlphaFoldDB" id="E6VS78"/>
<keyword evidence="4 11" id="KW-0808">Transferase</keyword>
<reference evidence="12 13" key="2">
    <citation type="journal article" date="2014" name="Genome Announc.">
        <title>Complete Genome Sequence of the Subsurface, Mesophilic Sulfate-Reducing Bacterium Desulfovibrio aespoeensis Aspo-2.</title>
        <authorList>
            <person name="Pedersen K."/>
            <person name="Bengtsson A."/>
            <person name="Edlund J."/>
            <person name="Rabe L."/>
            <person name="Hazen T."/>
            <person name="Chakraborty R."/>
            <person name="Goodwin L."/>
            <person name="Shapiro N."/>
        </authorList>
    </citation>
    <scope>NUCLEOTIDE SEQUENCE [LARGE SCALE GENOMIC DNA]</scope>
    <source>
        <strain evidence="13">ATCC 700646 / DSM 10631 / Aspo-2</strain>
    </source>
</reference>
<comment type="pathway">
    <text evidence="3 11">Cofactor biosynthesis; thiamine diphosphate biosynthesis; 4-methyl-5-(2-phosphoethyl)-thiazole from 5-(2-hydroxyethyl)-4-methylthiazole: step 1/1.</text>
</comment>
<evidence type="ECO:0000256" key="7">
    <source>
        <dbReference type="ARBA" id="ARBA00022777"/>
    </source>
</evidence>
<dbReference type="GO" id="GO:0004417">
    <property type="term" value="F:hydroxyethylthiazole kinase activity"/>
    <property type="evidence" value="ECO:0007669"/>
    <property type="project" value="UniProtKB-UniRule"/>
</dbReference>
<dbReference type="EC" id="2.7.1.50" evidence="11"/>
<keyword evidence="5 11" id="KW-0479">Metal-binding</keyword>
<reference evidence="13" key="1">
    <citation type="submission" date="2010-12" db="EMBL/GenBank/DDBJ databases">
        <title>Complete sequence of Desulfovibrio aespoeensis Aspo-2.</title>
        <authorList>
            <consortium name="US DOE Joint Genome Institute"/>
            <person name="Lucas S."/>
            <person name="Copeland A."/>
            <person name="Lapidus A."/>
            <person name="Cheng J.-F."/>
            <person name="Goodwin L."/>
            <person name="Pitluck S."/>
            <person name="Chertkov O."/>
            <person name="Misra M."/>
            <person name="Detter J.C."/>
            <person name="Han C."/>
            <person name="Tapia R."/>
            <person name="Land M."/>
            <person name="Hauser L."/>
            <person name="Kyrpides N."/>
            <person name="Ivanova N."/>
            <person name="Ovchinnikova G."/>
            <person name="Pedersen K."/>
            <person name="Jagevall S."/>
            <person name="Hazen T."/>
            <person name="Woyke T."/>
        </authorList>
    </citation>
    <scope>NUCLEOTIDE SEQUENCE [LARGE SCALE GENOMIC DNA]</scope>
    <source>
        <strain evidence="13">ATCC 700646 / DSM 10631 / Aspo-2</strain>
    </source>
</reference>
<evidence type="ECO:0000256" key="11">
    <source>
        <dbReference type="HAMAP-Rule" id="MF_00228"/>
    </source>
</evidence>
<dbReference type="UniPathway" id="UPA00060">
    <property type="reaction ID" value="UER00139"/>
</dbReference>
<dbReference type="PIRSF" id="PIRSF000513">
    <property type="entry name" value="Thz_kinase"/>
    <property type="match status" value="1"/>
</dbReference>
<comment type="function">
    <text evidence="11">Catalyzes the phosphorylation of the hydroxyl group of 4-methyl-5-beta-hydroxyethylthiazole (THZ).</text>
</comment>
<keyword evidence="7 11" id="KW-0418">Kinase</keyword>
<dbReference type="RefSeq" id="WP_013515035.1">
    <property type="nucleotide sequence ID" value="NC_014844.1"/>
</dbReference>
<dbReference type="NCBIfam" id="NF006830">
    <property type="entry name" value="PRK09355.1"/>
    <property type="match status" value="1"/>
</dbReference>
<keyword evidence="9 11" id="KW-0460">Magnesium</keyword>
<dbReference type="eggNOG" id="COG2145">
    <property type="taxonomic scope" value="Bacteria"/>
</dbReference>
<dbReference type="GO" id="GO:0005524">
    <property type="term" value="F:ATP binding"/>
    <property type="evidence" value="ECO:0007669"/>
    <property type="project" value="UniProtKB-UniRule"/>
</dbReference>
<comment type="catalytic activity">
    <reaction evidence="1 11">
        <text>5-(2-hydroxyethyl)-4-methylthiazole + ATP = 4-methyl-5-(2-phosphooxyethyl)-thiazole + ADP + H(+)</text>
        <dbReference type="Rhea" id="RHEA:24212"/>
        <dbReference type="ChEBI" id="CHEBI:15378"/>
        <dbReference type="ChEBI" id="CHEBI:17957"/>
        <dbReference type="ChEBI" id="CHEBI:30616"/>
        <dbReference type="ChEBI" id="CHEBI:58296"/>
        <dbReference type="ChEBI" id="CHEBI:456216"/>
        <dbReference type="EC" id="2.7.1.50"/>
    </reaction>
</comment>
<dbReference type="CDD" id="cd01170">
    <property type="entry name" value="THZ_kinase"/>
    <property type="match status" value="1"/>
</dbReference>
<dbReference type="Gene3D" id="3.40.1190.20">
    <property type="match status" value="1"/>
</dbReference>
<keyword evidence="13" id="KW-1185">Reference proteome</keyword>
<evidence type="ECO:0000256" key="6">
    <source>
        <dbReference type="ARBA" id="ARBA00022741"/>
    </source>
</evidence>
<dbReference type="OrthoDB" id="8909021at2"/>
<dbReference type="GO" id="GO:0009229">
    <property type="term" value="P:thiamine diphosphate biosynthetic process"/>
    <property type="evidence" value="ECO:0007669"/>
    <property type="project" value="UniProtKB-UniRule"/>
</dbReference>
<dbReference type="PRINTS" id="PR01099">
    <property type="entry name" value="HYETHTZKNASE"/>
</dbReference>
<dbReference type="SUPFAM" id="SSF53613">
    <property type="entry name" value="Ribokinase-like"/>
    <property type="match status" value="1"/>
</dbReference>
<dbReference type="GO" id="GO:0000287">
    <property type="term" value="F:magnesium ion binding"/>
    <property type="evidence" value="ECO:0007669"/>
    <property type="project" value="UniProtKB-UniRule"/>
</dbReference>
<evidence type="ECO:0000256" key="3">
    <source>
        <dbReference type="ARBA" id="ARBA00004868"/>
    </source>
</evidence>
<dbReference type="HAMAP" id="MF_00228">
    <property type="entry name" value="Thz_kinase"/>
    <property type="match status" value="1"/>
</dbReference>
<dbReference type="NCBIfam" id="TIGR00694">
    <property type="entry name" value="thiM"/>
    <property type="match status" value="1"/>
</dbReference>
<dbReference type="Pfam" id="PF02110">
    <property type="entry name" value="HK"/>
    <property type="match status" value="1"/>
</dbReference>
<dbReference type="KEGG" id="das:Daes_2117"/>
<feature type="binding site" evidence="11">
    <location>
        <position position="168"/>
    </location>
    <ligand>
        <name>ATP</name>
        <dbReference type="ChEBI" id="CHEBI:30616"/>
    </ligand>
</feature>
<dbReference type="InterPro" id="IPR000417">
    <property type="entry name" value="Hyethyz_kinase"/>
</dbReference>
<evidence type="ECO:0000256" key="9">
    <source>
        <dbReference type="ARBA" id="ARBA00022842"/>
    </source>
</evidence>